<evidence type="ECO:0000313" key="1">
    <source>
        <dbReference type="EMBL" id="EDU99156.1"/>
    </source>
</evidence>
<dbReference type="EMBL" id="ABIY02000122">
    <property type="protein sequence ID" value="EDU99156.1"/>
    <property type="molecule type" value="Genomic_DNA"/>
</dbReference>
<comment type="caution">
    <text evidence="1">The sequence shown here is derived from an EMBL/GenBank/DDBJ whole genome shotgun (WGS) entry which is preliminary data.</text>
</comment>
<protein>
    <submittedName>
        <fullName evidence="1">Uncharacterized protein</fullName>
    </submittedName>
</protein>
<reference evidence="1 2" key="2">
    <citation type="submission" date="2008-04" db="EMBL/GenBank/DDBJ databases">
        <authorList>
            <person name="Fulton L."/>
            <person name="Clifton S."/>
            <person name="Fulton B."/>
            <person name="Xu J."/>
            <person name="Minx P."/>
            <person name="Pepin K.H."/>
            <person name="Johnson M."/>
            <person name="Thiruvilangam P."/>
            <person name="Bhonagiri V."/>
            <person name="Nash W.E."/>
            <person name="Mardis E.R."/>
            <person name="Wilson R.K."/>
        </authorList>
    </citation>
    <scope>NUCLEOTIDE SEQUENCE [LARGE SCALE GENOMIC DNA]</scope>
    <source>
        <strain evidence="1 2">DSM 17136</strain>
    </source>
</reference>
<proteinExistence type="predicted"/>
<sequence>MFHYAATTAECMFLFYILDMQNVAYQQNKSYFCIAKIKAEIKKRPLSHLISAYKNNFI</sequence>
<dbReference type="AlphaFoldDB" id="B3JPE6"/>
<gene>
    <name evidence="1" type="ORF">BACCOP_03906</name>
</gene>
<dbReference type="HOGENOM" id="CLU_3164523_0_0_10"/>
<name>B3JPE6_9BACT</name>
<organism evidence="1 2">
    <name type="scientific">Phocaeicola coprocola DSM 17136</name>
    <dbReference type="NCBI Taxonomy" id="470145"/>
    <lineage>
        <taxon>Bacteria</taxon>
        <taxon>Pseudomonadati</taxon>
        <taxon>Bacteroidota</taxon>
        <taxon>Bacteroidia</taxon>
        <taxon>Bacteroidales</taxon>
        <taxon>Bacteroidaceae</taxon>
        <taxon>Phocaeicola</taxon>
    </lineage>
</organism>
<reference evidence="1 2" key="1">
    <citation type="submission" date="2008-04" db="EMBL/GenBank/DDBJ databases">
        <title>Draft genome sequence of Bacteroides coprocola (DSM 17136).</title>
        <authorList>
            <person name="Sudarsanam P."/>
            <person name="Ley R."/>
            <person name="Guruge J."/>
            <person name="Turnbaugh P.J."/>
            <person name="Mahowald M."/>
            <person name="Liep D."/>
            <person name="Gordon J."/>
        </authorList>
    </citation>
    <scope>NUCLEOTIDE SEQUENCE [LARGE SCALE GENOMIC DNA]</scope>
    <source>
        <strain evidence="1 2">DSM 17136</strain>
    </source>
</reference>
<accession>B3JPE6</accession>
<evidence type="ECO:0000313" key="2">
    <source>
        <dbReference type="Proteomes" id="UP000003146"/>
    </source>
</evidence>
<dbReference type="Proteomes" id="UP000003146">
    <property type="component" value="Unassembled WGS sequence"/>
</dbReference>